<evidence type="ECO:0000313" key="5">
    <source>
        <dbReference type="EMBL" id="MDP9831165.1"/>
    </source>
</evidence>
<dbReference type="EMBL" id="JAUSQZ010000001">
    <property type="protein sequence ID" value="MDP9831165.1"/>
    <property type="molecule type" value="Genomic_DNA"/>
</dbReference>
<dbReference type="InterPro" id="IPR000524">
    <property type="entry name" value="Tscrpt_reg_HTH_GntR"/>
</dbReference>
<keyword evidence="1" id="KW-0805">Transcription regulation</keyword>
<gene>
    <name evidence="5" type="ORF">J2S57_006914</name>
</gene>
<dbReference type="SMART" id="SM00345">
    <property type="entry name" value="HTH_GNTR"/>
    <property type="match status" value="1"/>
</dbReference>
<organism evidence="5 6">
    <name type="scientific">Kineosporia succinea</name>
    <dbReference type="NCBI Taxonomy" id="84632"/>
    <lineage>
        <taxon>Bacteria</taxon>
        <taxon>Bacillati</taxon>
        <taxon>Actinomycetota</taxon>
        <taxon>Actinomycetes</taxon>
        <taxon>Kineosporiales</taxon>
        <taxon>Kineosporiaceae</taxon>
        <taxon>Kineosporia</taxon>
    </lineage>
</organism>
<dbReference type="Proteomes" id="UP001235712">
    <property type="component" value="Unassembled WGS sequence"/>
</dbReference>
<keyword evidence="2 5" id="KW-0238">DNA-binding</keyword>
<dbReference type="RefSeq" id="WP_307250663.1">
    <property type="nucleotide sequence ID" value="NZ_JAUSQZ010000001.1"/>
</dbReference>
<dbReference type="PANTHER" id="PTHR44846">
    <property type="entry name" value="MANNOSYL-D-GLYCERATE TRANSPORT/METABOLISM SYSTEM REPRESSOR MNGR-RELATED"/>
    <property type="match status" value="1"/>
</dbReference>
<dbReference type="SUPFAM" id="SSF46785">
    <property type="entry name" value="Winged helix' DNA-binding domain"/>
    <property type="match status" value="1"/>
</dbReference>
<dbReference type="Pfam" id="PF00392">
    <property type="entry name" value="GntR"/>
    <property type="match status" value="1"/>
</dbReference>
<dbReference type="CDD" id="cd07377">
    <property type="entry name" value="WHTH_GntR"/>
    <property type="match status" value="1"/>
</dbReference>
<dbReference type="Gene3D" id="3.40.1410.10">
    <property type="entry name" value="Chorismate lyase-like"/>
    <property type="match status" value="1"/>
</dbReference>
<dbReference type="InterPro" id="IPR036390">
    <property type="entry name" value="WH_DNA-bd_sf"/>
</dbReference>
<dbReference type="GO" id="GO:0003677">
    <property type="term" value="F:DNA binding"/>
    <property type="evidence" value="ECO:0007669"/>
    <property type="project" value="UniProtKB-KW"/>
</dbReference>
<proteinExistence type="predicted"/>
<name>A0ABT9PG97_9ACTN</name>
<evidence type="ECO:0000256" key="2">
    <source>
        <dbReference type="ARBA" id="ARBA00023125"/>
    </source>
</evidence>
<dbReference type="PROSITE" id="PS50949">
    <property type="entry name" value="HTH_GNTR"/>
    <property type="match status" value="1"/>
</dbReference>
<comment type="caution">
    <text evidence="5">The sequence shown here is derived from an EMBL/GenBank/DDBJ whole genome shotgun (WGS) entry which is preliminary data.</text>
</comment>
<dbReference type="InterPro" id="IPR050679">
    <property type="entry name" value="Bact_HTH_transcr_reg"/>
</dbReference>
<dbReference type="Pfam" id="PF07702">
    <property type="entry name" value="UTRA"/>
    <property type="match status" value="1"/>
</dbReference>
<dbReference type="InterPro" id="IPR028978">
    <property type="entry name" value="Chorismate_lyase_/UTRA_dom_sf"/>
</dbReference>
<dbReference type="SMART" id="SM00866">
    <property type="entry name" value="UTRA"/>
    <property type="match status" value="1"/>
</dbReference>
<evidence type="ECO:0000256" key="1">
    <source>
        <dbReference type="ARBA" id="ARBA00023015"/>
    </source>
</evidence>
<dbReference type="SUPFAM" id="SSF64288">
    <property type="entry name" value="Chorismate lyase-like"/>
    <property type="match status" value="1"/>
</dbReference>
<accession>A0ABT9PG97</accession>
<dbReference type="Gene3D" id="1.10.10.10">
    <property type="entry name" value="Winged helix-like DNA-binding domain superfamily/Winged helix DNA-binding domain"/>
    <property type="match status" value="1"/>
</dbReference>
<dbReference type="PRINTS" id="PR00035">
    <property type="entry name" value="HTHGNTR"/>
</dbReference>
<dbReference type="InterPro" id="IPR011663">
    <property type="entry name" value="UTRA"/>
</dbReference>
<keyword evidence="3" id="KW-0804">Transcription</keyword>
<keyword evidence="6" id="KW-1185">Reference proteome</keyword>
<evidence type="ECO:0000259" key="4">
    <source>
        <dbReference type="PROSITE" id="PS50949"/>
    </source>
</evidence>
<sequence>MDPFALDRSSPVPLYFQIAEQYEQAIVDGRLRPGDRLETEVALARQLGLSRPTVRQAIQLLVDKGLLVRKRGVGTQVVHAQVRRALELTSLFDDLSRAGQAPRTQILGLRRVSAEPAQAQPLQVAPGEPIWLLERLRLVGDEPLAVLRNCLRTGLVDLEAFDLERQGLYGSLRRAGISMSVARQRVGARRASPAEAALLSEDPGAPLLTMERTAYDNAGRVVEFGQHVYRPDLYSFETTLVQR</sequence>
<feature type="domain" description="HTH gntR-type" evidence="4">
    <location>
        <begin position="12"/>
        <end position="80"/>
    </location>
</feature>
<reference evidence="5 6" key="1">
    <citation type="submission" date="2023-07" db="EMBL/GenBank/DDBJ databases">
        <title>Sequencing the genomes of 1000 actinobacteria strains.</title>
        <authorList>
            <person name="Klenk H.-P."/>
        </authorList>
    </citation>
    <scope>NUCLEOTIDE SEQUENCE [LARGE SCALE GENOMIC DNA]</scope>
    <source>
        <strain evidence="5 6">DSM 44388</strain>
    </source>
</reference>
<evidence type="ECO:0000313" key="6">
    <source>
        <dbReference type="Proteomes" id="UP001235712"/>
    </source>
</evidence>
<protein>
    <submittedName>
        <fullName evidence="5">DNA-binding GntR family transcriptional regulator</fullName>
    </submittedName>
</protein>
<evidence type="ECO:0000256" key="3">
    <source>
        <dbReference type="ARBA" id="ARBA00023163"/>
    </source>
</evidence>
<dbReference type="InterPro" id="IPR036388">
    <property type="entry name" value="WH-like_DNA-bd_sf"/>
</dbReference>
<dbReference type="PANTHER" id="PTHR44846:SF17">
    <property type="entry name" value="GNTR-FAMILY TRANSCRIPTIONAL REGULATOR"/>
    <property type="match status" value="1"/>
</dbReference>